<protein>
    <submittedName>
        <fullName evidence="1">DNA-directed RNA polymerase</fullName>
    </submittedName>
</protein>
<organism evidence="1">
    <name type="scientific">Gongylonema pulchrum</name>
    <dbReference type="NCBI Taxonomy" id="637853"/>
    <lineage>
        <taxon>Eukaryota</taxon>
        <taxon>Metazoa</taxon>
        <taxon>Ecdysozoa</taxon>
        <taxon>Nematoda</taxon>
        <taxon>Chromadorea</taxon>
        <taxon>Rhabditida</taxon>
        <taxon>Spirurina</taxon>
        <taxon>Spiruromorpha</taxon>
        <taxon>Spiruroidea</taxon>
        <taxon>Gongylonematidae</taxon>
        <taxon>Gongylonema</taxon>
    </lineage>
</organism>
<dbReference type="WBParaSite" id="GPUH_0002310201-mRNA-1">
    <property type="protein sequence ID" value="GPUH_0002310201-mRNA-1"/>
    <property type="gene ID" value="GPUH_0002310201"/>
</dbReference>
<reference evidence="1" key="1">
    <citation type="submission" date="2016-06" db="UniProtKB">
        <authorList>
            <consortium name="WormBaseParasite"/>
        </authorList>
    </citation>
    <scope>IDENTIFICATION</scope>
</reference>
<accession>A0A183EQ33</accession>
<evidence type="ECO:0000313" key="1">
    <source>
        <dbReference type="WBParaSite" id="GPUH_0002310201-mRNA-1"/>
    </source>
</evidence>
<proteinExistence type="predicted"/>
<sequence>LVRADYQTNQATDKEIDYENDEKDYGAAESEEWAFLGSEFIKEMIAIANSNKVELAPSSERVVQFVSQPIFGTMYWRGAPAQFGKNLDYKAVSIGNLMIRFKLDGQMPLFPDLSVAFFAHI</sequence>
<dbReference type="AlphaFoldDB" id="A0A183EQ33"/>
<name>A0A183EQ33_9BILA</name>